<dbReference type="InterPro" id="IPR029787">
    <property type="entry name" value="Nucleotide_cyclase"/>
</dbReference>
<dbReference type="SMART" id="SM00267">
    <property type="entry name" value="GGDEF"/>
    <property type="match status" value="1"/>
</dbReference>
<dbReference type="PROSITE" id="PS50113">
    <property type="entry name" value="PAC"/>
    <property type="match status" value="1"/>
</dbReference>
<dbReference type="InterPro" id="IPR052155">
    <property type="entry name" value="Biofilm_reg_signaling"/>
</dbReference>
<evidence type="ECO:0000256" key="3">
    <source>
        <dbReference type="SAM" id="SignalP"/>
    </source>
</evidence>
<dbReference type="InterPro" id="IPR001610">
    <property type="entry name" value="PAC"/>
</dbReference>
<sequence>MSNRHVRPLTVLLCSVFLCLSVFSVQSGHAAQQRTVRVGLTPQAQFTRVENGKVSGYIPDQLEQLARYTGWNVTFVVLKDWSASLQALDSGKIDLATPALHSAERAQHYLYCAYPAGTSYTAIIAPANSPVIYDDLDKISHLRLGALPNAIWRKDFAAFMQQRDVAMPAMAEYPGRDEARAAMRAGQVDALLESVLSLQNDEKILLKCKLTPFYYITLPQNTPLMQELEQAMVQLKMEQPDLEYRLGRQYLPRMYQTPLTRSELAYIAQRHALRVGYSPNRKPFSWQDPATGNARGILPDILRDASARSGLQFIFEPRHASAAGTADVFAGNKLDLVLDSFAASDPPSDKALRLTAPLARANLNLFAKPETKISSTDFFRVAVPATLYNAASYAARIFPQAAARIFPCEEDCMTAAGRGEADAVLGSSMVANSLMNSSRFADFNPVTGYTDLEEIRLIIRPALPDVLQGILNNLLLTIDEKSRTQIISNNITAAITPPTVSDLMYEYRSLLIIIAELVLFVSALVAYALHLRRKNMYSQLASDQRLAHIADNINGGVISISSQLPLRILDANNGFWQLLGHDANNPETTDLIDLLHAEDTQKLLDMIAEKHDGPLTRMLELRLRHKDGTWLPLLLRGTFTGDKGGSDSIDCVVVDITEQKRMQEELEQEKERYRILLEQSQDIFFDVDTEKRQFRCSPNFLLKFGREATPLFNEKGRPINRQIVHPRDLPALNELRRRIRSGKPTAFAVMRIPTAEGRYIWCRVQATRISKPDAPLRLVGKIVDIDEEVRRRAELERRTQRDSLTDLLNKTAFRDKICAAMPVKPQQDRTDALLFLDLDNFKLINDTFGHVTGDATLLKASEAIKHIFRNADAVGRFGGDEFCVFVRAITREALQERAEALLTELHMFVEHEGQRVEITTSIGIYLFDGSESSYDVALHRADNAQYLAKQAGKNRYCFYEEVPDPWLGDMDDPHYIREDSGES</sequence>
<keyword evidence="1" id="KW-0175">Coiled coil</keyword>
<evidence type="ECO:0000313" key="7">
    <source>
        <dbReference type="Proteomes" id="UP000297065"/>
    </source>
</evidence>
<name>A0A4P7UF14_DESDE</name>
<dbReference type="Gene3D" id="3.30.450.20">
    <property type="entry name" value="PAS domain"/>
    <property type="match status" value="2"/>
</dbReference>
<gene>
    <name evidence="6" type="ORF">DDIC_00830</name>
</gene>
<dbReference type="RefSeq" id="WP_136398694.1">
    <property type="nucleotide sequence ID" value="NZ_CP036295.1"/>
</dbReference>
<keyword evidence="2" id="KW-0472">Membrane</keyword>
<dbReference type="SUPFAM" id="SSF55073">
    <property type="entry name" value="Nucleotide cyclase"/>
    <property type="match status" value="1"/>
</dbReference>
<dbReference type="InterPro" id="IPR000014">
    <property type="entry name" value="PAS"/>
</dbReference>
<dbReference type="SMART" id="SM00091">
    <property type="entry name" value="PAS"/>
    <property type="match status" value="2"/>
</dbReference>
<dbReference type="InterPro" id="IPR001638">
    <property type="entry name" value="Solute-binding_3/MltF_N"/>
</dbReference>
<evidence type="ECO:0000313" key="6">
    <source>
        <dbReference type="EMBL" id="QCC84445.1"/>
    </source>
</evidence>
<dbReference type="SMART" id="SM00086">
    <property type="entry name" value="PAC"/>
    <property type="match status" value="2"/>
</dbReference>
<feature type="transmembrane region" description="Helical" evidence="2">
    <location>
        <begin position="510"/>
        <end position="529"/>
    </location>
</feature>
<dbReference type="Pfam" id="PF08447">
    <property type="entry name" value="PAS_3"/>
    <property type="match status" value="1"/>
</dbReference>
<evidence type="ECO:0000256" key="1">
    <source>
        <dbReference type="SAM" id="Coils"/>
    </source>
</evidence>
<feature type="signal peptide" evidence="3">
    <location>
        <begin position="1"/>
        <end position="30"/>
    </location>
</feature>
<evidence type="ECO:0000259" key="5">
    <source>
        <dbReference type="PROSITE" id="PS50887"/>
    </source>
</evidence>
<dbReference type="Pfam" id="PF00497">
    <property type="entry name" value="SBP_bac_3"/>
    <property type="match status" value="1"/>
</dbReference>
<dbReference type="SUPFAM" id="SSF55785">
    <property type="entry name" value="PYP-like sensor domain (PAS domain)"/>
    <property type="match status" value="2"/>
</dbReference>
<keyword evidence="3" id="KW-0732">Signal</keyword>
<dbReference type="NCBIfam" id="TIGR00254">
    <property type="entry name" value="GGDEF"/>
    <property type="match status" value="1"/>
</dbReference>
<dbReference type="PROSITE" id="PS50887">
    <property type="entry name" value="GGDEF"/>
    <property type="match status" value="1"/>
</dbReference>
<dbReference type="InterPro" id="IPR035965">
    <property type="entry name" value="PAS-like_dom_sf"/>
</dbReference>
<dbReference type="InterPro" id="IPR000700">
    <property type="entry name" value="PAS-assoc_C"/>
</dbReference>
<dbReference type="OrthoDB" id="9805474at2"/>
<keyword evidence="2" id="KW-1133">Transmembrane helix</keyword>
<dbReference type="NCBIfam" id="TIGR00229">
    <property type="entry name" value="sensory_box"/>
    <property type="match status" value="2"/>
</dbReference>
<protein>
    <submittedName>
        <fullName evidence="6">Diguanylate cyclase</fullName>
    </submittedName>
</protein>
<dbReference type="AlphaFoldDB" id="A0A4P7UF14"/>
<dbReference type="CDD" id="cd01949">
    <property type="entry name" value="GGDEF"/>
    <property type="match status" value="1"/>
</dbReference>
<dbReference type="PANTHER" id="PTHR44757:SF2">
    <property type="entry name" value="BIOFILM ARCHITECTURE MAINTENANCE PROTEIN MBAA"/>
    <property type="match status" value="1"/>
</dbReference>
<dbReference type="Gene3D" id="3.40.190.10">
    <property type="entry name" value="Periplasmic binding protein-like II"/>
    <property type="match status" value="3"/>
</dbReference>
<dbReference type="EMBL" id="CP036295">
    <property type="protein sequence ID" value="QCC84445.1"/>
    <property type="molecule type" value="Genomic_DNA"/>
</dbReference>
<organism evidence="6 7">
    <name type="scientific">Desulfovibrio desulfuricans</name>
    <dbReference type="NCBI Taxonomy" id="876"/>
    <lineage>
        <taxon>Bacteria</taxon>
        <taxon>Pseudomonadati</taxon>
        <taxon>Thermodesulfobacteriota</taxon>
        <taxon>Desulfovibrionia</taxon>
        <taxon>Desulfovibrionales</taxon>
        <taxon>Desulfovibrionaceae</taxon>
        <taxon>Desulfovibrio</taxon>
    </lineage>
</organism>
<feature type="chain" id="PRO_5020797198" evidence="3">
    <location>
        <begin position="31"/>
        <end position="983"/>
    </location>
</feature>
<dbReference type="Proteomes" id="UP000297065">
    <property type="component" value="Chromosome"/>
</dbReference>
<evidence type="ECO:0000259" key="4">
    <source>
        <dbReference type="PROSITE" id="PS50113"/>
    </source>
</evidence>
<dbReference type="InterPro" id="IPR043128">
    <property type="entry name" value="Rev_trsase/Diguanyl_cyclase"/>
</dbReference>
<feature type="domain" description="GGDEF" evidence="5">
    <location>
        <begin position="829"/>
        <end position="961"/>
    </location>
</feature>
<feature type="coiled-coil region" evidence="1">
    <location>
        <begin position="656"/>
        <end position="683"/>
    </location>
</feature>
<keyword evidence="2" id="KW-0812">Transmembrane</keyword>
<dbReference type="Gene3D" id="3.30.70.270">
    <property type="match status" value="1"/>
</dbReference>
<dbReference type="InterPro" id="IPR013655">
    <property type="entry name" value="PAS_fold_3"/>
</dbReference>
<accession>A0A4P7UF14</accession>
<dbReference type="SUPFAM" id="SSF53850">
    <property type="entry name" value="Periplasmic binding protein-like II"/>
    <property type="match status" value="2"/>
</dbReference>
<dbReference type="InterPro" id="IPR000160">
    <property type="entry name" value="GGDEF_dom"/>
</dbReference>
<dbReference type="CDD" id="cd00130">
    <property type="entry name" value="PAS"/>
    <property type="match status" value="2"/>
</dbReference>
<dbReference type="PANTHER" id="PTHR44757">
    <property type="entry name" value="DIGUANYLATE CYCLASE DGCP"/>
    <property type="match status" value="1"/>
</dbReference>
<proteinExistence type="predicted"/>
<feature type="domain" description="PAC" evidence="4">
    <location>
        <begin position="617"/>
        <end position="668"/>
    </location>
</feature>
<reference evidence="6 7" key="1">
    <citation type="submission" date="2019-02" db="EMBL/GenBank/DDBJ databases">
        <title>Complete Genome Sequence of Desulfovibrio desulfuricans IC1, a Sulfonate Utilizing Anaerobe.</title>
        <authorList>
            <person name="Day L.A."/>
            <person name="De Leon K.B."/>
            <person name="Wall J.D."/>
        </authorList>
    </citation>
    <scope>NUCLEOTIDE SEQUENCE [LARGE SCALE GENOMIC DNA]</scope>
    <source>
        <strain evidence="6 7">IC1</strain>
    </source>
</reference>
<evidence type="ECO:0000256" key="2">
    <source>
        <dbReference type="SAM" id="Phobius"/>
    </source>
</evidence>
<dbReference type="Pfam" id="PF00990">
    <property type="entry name" value="GGDEF"/>
    <property type="match status" value="1"/>
</dbReference>